<proteinExistence type="predicted"/>
<dbReference type="InterPro" id="IPR013968">
    <property type="entry name" value="PKS_KR"/>
</dbReference>
<dbReference type="GO" id="GO:0006633">
    <property type="term" value="P:fatty acid biosynthetic process"/>
    <property type="evidence" value="ECO:0007669"/>
    <property type="project" value="UniProtKB-KW"/>
</dbReference>
<evidence type="ECO:0000256" key="1">
    <source>
        <dbReference type="ARBA" id="ARBA00022450"/>
    </source>
</evidence>
<evidence type="ECO:0000259" key="9">
    <source>
        <dbReference type="PROSITE" id="PS50075"/>
    </source>
</evidence>
<feature type="domain" description="Carrier" evidence="9">
    <location>
        <begin position="141"/>
        <end position="218"/>
    </location>
</feature>
<dbReference type="Proteomes" id="UP000708208">
    <property type="component" value="Unassembled WGS sequence"/>
</dbReference>
<keyword evidence="3" id="KW-0276">Fatty acid metabolism</keyword>
<keyword evidence="5" id="KW-0560">Oxidoreductase</keyword>
<evidence type="ECO:0000256" key="7">
    <source>
        <dbReference type="ARBA" id="ARBA00023160"/>
    </source>
</evidence>
<dbReference type="InterPro" id="IPR001031">
    <property type="entry name" value="Thioesterase"/>
</dbReference>
<dbReference type="InterPro" id="IPR020806">
    <property type="entry name" value="PKS_PP-bd"/>
</dbReference>
<comment type="caution">
    <text evidence="10">The sequence shown here is derived from an EMBL/GenBank/DDBJ whole genome shotgun (WGS) entry which is preliminary data.</text>
</comment>
<keyword evidence="8" id="KW-0511">Multifunctional enzyme</keyword>
<evidence type="ECO:0000256" key="2">
    <source>
        <dbReference type="ARBA" id="ARBA00022516"/>
    </source>
</evidence>
<dbReference type="GO" id="GO:0004312">
    <property type="term" value="F:fatty acid synthase activity"/>
    <property type="evidence" value="ECO:0007669"/>
    <property type="project" value="TreeGrafter"/>
</dbReference>
<keyword evidence="4" id="KW-0521">NADP</keyword>
<dbReference type="PROSITE" id="PS50075">
    <property type="entry name" value="CARRIER"/>
    <property type="match status" value="1"/>
</dbReference>
<dbReference type="PANTHER" id="PTHR43775">
    <property type="entry name" value="FATTY ACID SYNTHASE"/>
    <property type="match status" value="1"/>
</dbReference>
<dbReference type="Pfam" id="PF08659">
    <property type="entry name" value="KR"/>
    <property type="match status" value="1"/>
</dbReference>
<evidence type="ECO:0000256" key="3">
    <source>
        <dbReference type="ARBA" id="ARBA00022832"/>
    </source>
</evidence>
<evidence type="ECO:0000256" key="8">
    <source>
        <dbReference type="ARBA" id="ARBA00023268"/>
    </source>
</evidence>
<dbReference type="GO" id="GO:0016491">
    <property type="term" value="F:oxidoreductase activity"/>
    <property type="evidence" value="ECO:0007669"/>
    <property type="project" value="UniProtKB-KW"/>
</dbReference>
<dbReference type="Pfam" id="PF00975">
    <property type="entry name" value="Thioesterase"/>
    <property type="match status" value="1"/>
</dbReference>
<dbReference type="OrthoDB" id="329835at2759"/>
<dbReference type="InterPro" id="IPR009081">
    <property type="entry name" value="PP-bd_ACP"/>
</dbReference>
<keyword evidence="11" id="KW-1185">Reference proteome</keyword>
<name>A0A8J2K136_9HEXA</name>
<evidence type="ECO:0000256" key="4">
    <source>
        <dbReference type="ARBA" id="ARBA00022857"/>
    </source>
</evidence>
<reference evidence="10" key="1">
    <citation type="submission" date="2021-06" db="EMBL/GenBank/DDBJ databases">
        <authorList>
            <person name="Hodson N. C."/>
            <person name="Mongue J. A."/>
            <person name="Jaron S. K."/>
        </authorList>
    </citation>
    <scope>NUCLEOTIDE SEQUENCE</scope>
</reference>
<protein>
    <recommendedName>
        <fullName evidence="9">Carrier domain-containing protein</fullName>
    </recommendedName>
</protein>
<evidence type="ECO:0000313" key="11">
    <source>
        <dbReference type="Proteomes" id="UP000708208"/>
    </source>
</evidence>
<sequence length="503" mass="56239">MFQNQTAEHFEIVSKAKILATIELDRASRGLDSKLDYFVCFSSIASSTGNAGQTSYGFANSFMERLCEERCRIGLPGLAIQWGAIGEVGVLHNLMGGKDVAVAGVAPQNITSCLEMLDLFLNQSHPVVSSFVPVTSVARSDDKTATLTDLVAHVLAIKDIRKIKLGSTLIELGMDSLMATEIKILLENKKGLSIPVTAVGQLTFSKLMEMESSQLNLNEEYAALEFKQVTLLPMPQESIVKMASKGAKTLNLFMVHPLDGNVFLLERLMKEVDVNVYGLQWVKDVPSDCIESLAGFYIKQIKTIQEKGPYQIGGYSYGAAVAFEITIQLERQGELVENLVLLDGCHIWPRFFAQTFIERGIEKDDVAWLIYFIFLHMPFNLRKVEAEMSALSSWDERLNKTAEMLREVYPKYSIDELRDLATAFSHRLNAGYIYEPSTKVKSRTTLIRAGKAGFDKKLGNDYQLNQVCETPVNVLVMDGSHHCFYERPLELAVPKMINDIFNL</sequence>
<keyword evidence="6" id="KW-0443">Lipid metabolism</keyword>
<dbReference type="EMBL" id="CAJVCH010208263">
    <property type="protein sequence ID" value="CAG7731228.1"/>
    <property type="molecule type" value="Genomic_DNA"/>
</dbReference>
<accession>A0A8J2K136</accession>
<gene>
    <name evidence="10" type="ORF">AFUS01_LOCUS19834</name>
</gene>
<dbReference type="InterPro" id="IPR050091">
    <property type="entry name" value="PKS_NRPS_Biosynth_Enz"/>
</dbReference>
<evidence type="ECO:0000256" key="5">
    <source>
        <dbReference type="ARBA" id="ARBA00023002"/>
    </source>
</evidence>
<dbReference type="Pfam" id="PF00550">
    <property type="entry name" value="PP-binding"/>
    <property type="match status" value="1"/>
</dbReference>
<evidence type="ECO:0000256" key="6">
    <source>
        <dbReference type="ARBA" id="ARBA00023098"/>
    </source>
</evidence>
<dbReference type="GO" id="GO:0031177">
    <property type="term" value="F:phosphopantetheine binding"/>
    <property type="evidence" value="ECO:0007669"/>
    <property type="project" value="InterPro"/>
</dbReference>
<dbReference type="PANTHER" id="PTHR43775:SF7">
    <property type="entry name" value="FATTY ACID SYNTHASE"/>
    <property type="match status" value="1"/>
</dbReference>
<dbReference type="AlphaFoldDB" id="A0A8J2K136"/>
<evidence type="ECO:0000313" key="10">
    <source>
        <dbReference type="EMBL" id="CAG7731228.1"/>
    </source>
</evidence>
<keyword evidence="1" id="KW-0596">Phosphopantetheine</keyword>
<organism evidence="10 11">
    <name type="scientific">Allacma fusca</name>
    <dbReference type="NCBI Taxonomy" id="39272"/>
    <lineage>
        <taxon>Eukaryota</taxon>
        <taxon>Metazoa</taxon>
        <taxon>Ecdysozoa</taxon>
        <taxon>Arthropoda</taxon>
        <taxon>Hexapoda</taxon>
        <taxon>Collembola</taxon>
        <taxon>Symphypleona</taxon>
        <taxon>Sminthuridae</taxon>
        <taxon>Allacma</taxon>
    </lineage>
</organism>
<dbReference type="SMART" id="SM00823">
    <property type="entry name" value="PKS_PP"/>
    <property type="match status" value="1"/>
</dbReference>
<keyword evidence="2" id="KW-0444">Lipid biosynthesis</keyword>
<keyword evidence="7" id="KW-0275">Fatty acid biosynthesis</keyword>